<keyword evidence="3" id="KW-0106">Calcium</keyword>
<dbReference type="STRING" id="7739.C3XYU9"/>
<gene>
    <name evidence="8" type="ORF">BRAFLDRAFT_96303</name>
</gene>
<comment type="cofactor">
    <cofactor evidence="1">
        <name>Ca(2+)</name>
        <dbReference type="ChEBI" id="CHEBI:29108"/>
    </cofactor>
</comment>
<name>C3XYU9_BRAFL</name>
<evidence type="ECO:0000256" key="2">
    <source>
        <dbReference type="ARBA" id="ARBA00022723"/>
    </source>
</evidence>
<feature type="domain" description="Pentraxin (PTX)" evidence="7">
    <location>
        <begin position="1"/>
        <end position="103"/>
    </location>
</feature>
<dbReference type="Pfam" id="PF00354">
    <property type="entry name" value="Pentaxin"/>
    <property type="match status" value="1"/>
</dbReference>
<accession>C3XYU9</accession>
<dbReference type="InParanoid" id="C3XYU9"/>
<dbReference type="GO" id="GO:0004930">
    <property type="term" value="F:G protein-coupled receptor activity"/>
    <property type="evidence" value="ECO:0007669"/>
    <property type="project" value="InterPro"/>
</dbReference>
<dbReference type="InterPro" id="IPR013320">
    <property type="entry name" value="ConA-like_dom_sf"/>
</dbReference>
<dbReference type="PRINTS" id="PR00895">
    <property type="entry name" value="PENTAXIN"/>
</dbReference>
<evidence type="ECO:0000259" key="7">
    <source>
        <dbReference type="PROSITE" id="PS51828"/>
    </source>
</evidence>
<dbReference type="PROSITE" id="PS51828">
    <property type="entry name" value="PTX_2"/>
    <property type="match status" value="1"/>
</dbReference>
<comment type="caution">
    <text evidence="6">Lacks conserved residue(s) required for the propagation of feature annotation.</text>
</comment>
<dbReference type="SUPFAM" id="SSF49899">
    <property type="entry name" value="Concanavalin A-like lectins/glucanases"/>
    <property type="match status" value="1"/>
</dbReference>
<dbReference type="PANTHER" id="PTHR19277:SF125">
    <property type="entry name" value="B6"/>
    <property type="match status" value="1"/>
</dbReference>
<dbReference type="SUPFAM" id="SSF111418">
    <property type="entry name" value="Hormone receptor domain"/>
    <property type="match status" value="1"/>
</dbReference>
<keyword evidence="4" id="KW-1015">Disulfide bond</keyword>
<evidence type="ECO:0000256" key="6">
    <source>
        <dbReference type="PROSITE-ProRule" id="PRU01172"/>
    </source>
</evidence>
<evidence type="ECO:0000256" key="5">
    <source>
        <dbReference type="ARBA" id="ARBA00023180"/>
    </source>
</evidence>
<evidence type="ECO:0000256" key="4">
    <source>
        <dbReference type="ARBA" id="ARBA00023157"/>
    </source>
</evidence>
<evidence type="ECO:0000256" key="1">
    <source>
        <dbReference type="ARBA" id="ARBA00001913"/>
    </source>
</evidence>
<dbReference type="AlphaFoldDB" id="C3XYU9"/>
<dbReference type="InterPro" id="IPR001759">
    <property type="entry name" value="PTX_dom"/>
</dbReference>
<dbReference type="InterPro" id="IPR036445">
    <property type="entry name" value="GPCR_2_extracell_dom_sf"/>
</dbReference>
<evidence type="ECO:0000313" key="8">
    <source>
        <dbReference type="EMBL" id="EEN66984.1"/>
    </source>
</evidence>
<dbReference type="EMBL" id="GG666473">
    <property type="protein sequence ID" value="EEN66984.1"/>
    <property type="molecule type" value="Genomic_DNA"/>
</dbReference>
<proteinExistence type="predicted"/>
<keyword evidence="5" id="KW-0325">Glycoprotein</keyword>
<dbReference type="GO" id="GO:0016020">
    <property type="term" value="C:membrane"/>
    <property type="evidence" value="ECO:0007669"/>
    <property type="project" value="InterPro"/>
</dbReference>
<sequence>MWSIHWDGKKQSGHDLAIDQTIPSSGELVLGQKKNNKEHDFNRNSTFLGDISHLNIWDHVLNESRLDNIWKDCTFTECGNAASWVDFRAGTRDRCQADSKKSCNEYCSFTIGPQCNADLNNNLMWPRTQAGKTASIVCPGAQDTSWDYPS</sequence>
<evidence type="ECO:0000256" key="3">
    <source>
        <dbReference type="ARBA" id="ARBA00022837"/>
    </source>
</evidence>
<dbReference type="PANTHER" id="PTHR19277">
    <property type="entry name" value="PENTRAXIN"/>
    <property type="match status" value="1"/>
</dbReference>
<protein>
    <recommendedName>
        <fullName evidence="7">Pentraxin (PTX) domain-containing protein</fullName>
    </recommendedName>
</protein>
<organism>
    <name type="scientific">Branchiostoma floridae</name>
    <name type="common">Florida lancelet</name>
    <name type="synonym">Amphioxus</name>
    <dbReference type="NCBI Taxonomy" id="7739"/>
    <lineage>
        <taxon>Eukaryota</taxon>
        <taxon>Metazoa</taxon>
        <taxon>Chordata</taxon>
        <taxon>Cephalochordata</taxon>
        <taxon>Leptocardii</taxon>
        <taxon>Amphioxiformes</taxon>
        <taxon>Branchiostomatidae</taxon>
        <taxon>Branchiostoma</taxon>
    </lineage>
</organism>
<reference evidence="8" key="1">
    <citation type="journal article" date="2008" name="Nature">
        <title>The amphioxus genome and the evolution of the chordate karyotype.</title>
        <authorList>
            <consortium name="US DOE Joint Genome Institute (JGI-PGF)"/>
            <person name="Putnam N.H."/>
            <person name="Butts T."/>
            <person name="Ferrier D.E.K."/>
            <person name="Furlong R.F."/>
            <person name="Hellsten U."/>
            <person name="Kawashima T."/>
            <person name="Robinson-Rechavi M."/>
            <person name="Shoguchi E."/>
            <person name="Terry A."/>
            <person name="Yu J.-K."/>
            <person name="Benito-Gutierrez E.L."/>
            <person name="Dubchak I."/>
            <person name="Garcia-Fernandez J."/>
            <person name="Gibson-Brown J.J."/>
            <person name="Grigoriev I.V."/>
            <person name="Horton A.C."/>
            <person name="de Jong P.J."/>
            <person name="Jurka J."/>
            <person name="Kapitonov V.V."/>
            <person name="Kohara Y."/>
            <person name="Kuroki Y."/>
            <person name="Lindquist E."/>
            <person name="Lucas S."/>
            <person name="Osoegawa K."/>
            <person name="Pennacchio L.A."/>
            <person name="Salamov A.A."/>
            <person name="Satou Y."/>
            <person name="Sauka-Spengler T."/>
            <person name="Schmutz J."/>
            <person name="Shin-I T."/>
            <person name="Toyoda A."/>
            <person name="Bronner-Fraser M."/>
            <person name="Fujiyama A."/>
            <person name="Holland L.Z."/>
            <person name="Holland P.W.H."/>
            <person name="Satoh N."/>
            <person name="Rokhsar D.S."/>
        </authorList>
    </citation>
    <scope>NUCLEOTIDE SEQUENCE [LARGE SCALE GENOMIC DNA]</scope>
    <source>
        <strain evidence="8">S238N-H82</strain>
        <tissue evidence="8">Testes</tissue>
    </source>
</reference>
<dbReference type="InterPro" id="IPR051360">
    <property type="entry name" value="Neuronal_Pentraxin_Related"/>
</dbReference>
<dbReference type="GO" id="GO:0046872">
    <property type="term" value="F:metal ion binding"/>
    <property type="evidence" value="ECO:0007669"/>
    <property type="project" value="UniProtKB-KW"/>
</dbReference>
<keyword evidence="2" id="KW-0479">Metal-binding</keyword>
<dbReference type="Gene3D" id="2.60.120.200">
    <property type="match status" value="1"/>
</dbReference>